<dbReference type="EMBL" id="JAADJZ010000015">
    <property type="protein sequence ID" value="KAF2869624.1"/>
    <property type="molecule type" value="Genomic_DNA"/>
</dbReference>
<comment type="subcellular location">
    <subcellularLocation>
        <location evidence="1">Nucleus</location>
    </subcellularLocation>
</comment>
<evidence type="ECO:0000256" key="2">
    <source>
        <dbReference type="ARBA" id="ARBA00022723"/>
    </source>
</evidence>
<keyword evidence="4" id="KW-0238">DNA-binding</keyword>
<dbReference type="OrthoDB" id="2328572at2759"/>
<evidence type="ECO:0000256" key="4">
    <source>
        <dbReference type="ARBA" id="ARBA00023125"/>
    </source>
</evidence>
<evidence type="ECO:0000313" key="10">
    <source>
        <dbReference type="Proteomes" id="UP000481861"/>
    </source>
</evidence>
<reference evidence="9 10" key="1">
    <citation type="submission" date="2020-01" db="EMBL/GenBank/DDBJ databases">
        <authorList>
            <consortium name="DOE Joint Genome Institute"/>
            <person name="Haridas S."/>
            <person name="Albert R."/>
            <person name="Binder M."/>
            <person name="Bloem J."/>
            <person name="Labutti K."/>
            <person name="Salamov A."/>
            <person name="Andreopoulos B."/>
            <person name="Baker S.E."/>
            <person name="Barry K."/>
            <person name="Bills G."/>
            <person name="Bluhm B.H."/>
            <person name="Cannon C."/>
            <person name="Castanera R."/>
            <person name="Culley D.E."/>
            <person name="Daum C."/>
            <person name="Ezra D."/>
            <person name="Gonzalez J.B."/>
            <person name="Henrissat B."/>
            <person name="Kuo A."/>
            <person name="Liang C."/>
            <person name="Lipzen A."/>
            <person name="Lutzoni F."/>
            <person name="Magnuson J."/>
            <person name="Mondo S."/>
            <person name="Nolan M."/>
            <person name="Ohm R."/>
            <person name="Pangilinan J."/>
            <person name="Park H.-J.H."/>
            <person name="Ramirez L."/>
            <person name="Alfaro M."/>
            <person name="Sun H."/>
            <person name="Tritt A."/>
            <person name="Yoshinaga Y."/>
            <person name="Zwiers L.-H.L."/>
            <person name="Turgeon B.G."/>
            <person name="Goodwin S.B."/>
            <person name="Spatafora J.W."/>
            <person name="Crous P.W."/>
            <person name="Grigoriev I.V."/>
        </authorList>
    </citation>
    <scope>NUCLEOTIDE SEQUENCE [LARGE SCALE GENOMIC DNA]</scope>
    <source>
        <strain evidence="9 10">CBS 611.86</strain>
    </source>
</reference>
<dbReference type="InterPro" id="IPR013700">
    <property type="entry name" value="AflR"/>
</dbReference>
<organism evidence="9 10">
    <name type="scientific">Massariosphaeria phaeospora</name>
    <dbReference type="NCBI Taxonomy" id="100035"/>
    <lineage>
        <taxon>Eukaryota</taxon>
        <taxon>Fungi</taxon>
        <taxon>Dikarya</taxon>
        <taxon>Ascomycota</taxon>
        <taxon>Pezizomycotina</taxon>
        <taxon>Dothideomycetes</taxon>
        <taxon>Pleosporomycetidae</taxon>
        <taxon>Pleosporales</taxon>
        <taxon>Pleosporales incertae sedis</taxon>
        <taxon>Massariosphaeria</taxon>
    </lineage>
</organism>
<name>A0A7C8MHJ4_9PLEO</name>
<accession>A0A7C8MHJ4</accession>
<gene>
    <name evidence="9" type="ORF">BDV95DRAFT_608465</name>
</gene>
<feature type="compositionally biased region" description="Polar residues" evidence="7">
    <location>
        <begin position="21"/>
        <end position="30"/>
    </location>
</feature>
<feature type="region of interest" description="Disordered" evidence="7">
    <location>
        <begin position="1"/>
        <end position="30"/>
    </location>
</feature>
<comment type="caution">
    <text evidence="9">The sequence shown here is derived from an EMBL/GenBank/DDBJ whole genome shotgun (WGS) entry which is preliminary data.</text>
</comment>
<dbReference type="InterPro" id="IPR036864">
    <property type="entry name" value="Zn2-C6_fun-type_DNA-bd_sf"/>
</dbReference>
<dbReference type="Proteomes" id="UP000481861">
    <property type="component" value="Unassembled WGS sequence"/>
</dbReference>
<keyword evidence="5" id="KW-0804">Transcription</keyword>
<evidence type="ECO:0000256" key="1">
    <source>
        <dbReference type="ARBA" id="ARBA00004123"/>
    </source>
</evidence>
<evidence type="ECO:0000256" key="3">
    <source>
        <dbReference type="ARBA" id="ARBA00023015"/>
    </source>
</evidence>
<dbReference type="GO" id="GO:0045944">
    <property type="term" value="P:positive regulation of transcription by RNA polymerase II"/>
    <property type="evidence" value="ECO:0007669"/>
    <property type="project" value="TreeGrafter"/>
</dbReference>
<evidence type="ECO:0000256" key="6">
    <source>
        <dbReference type="ARBA" id="ARBA00023242"/>
    </source>
</evidence>
<dbReference type="GO" id="GO:0045122">
    <property type="term" value="P:aflatoxin biosynthetic process"/>
    <property type="evidence" value="ECO:0007669"/>
    <property type="project" value="InterPro"/>
</dbReference>
<feature type="domain" description="Zn(2)-C6 fungal-type" evidence="8">
    <location>
        <begin position="38"/>
        <end position="68"/>
    </location>
</feature>
<keyword evidence="3" id="KW-0805">Transcription regulation</keyword>
<dbReference type="PANTHER" id="PTHR47540:SF2">
    <property type="entry name" value="ZN(II)2CYS6 TRANSCRIPTION FACTOR (EUROFUNG)"/>
    <property type="match status" value="1"/>
</dbReference>
<dbReference type="PANTHER" id="PTHR47540">
    <property type="entry name" value="THIAMINE REPRESSIBLE GENES REGULATORY PROTEIN THI5"/>
    <property type="match status" value="1"/>
</dbReference>
<dbReference type="GO" id="GO:0043565">
    <property type="term" value="F:sequence-specific DNA binding"/>
    <property type="evidence" value="ECO:0007669"/>
    <property type="project" value="TreeGrafter"/>
</dbReference>
<feature type="compositionally biased region" description="Acidic residues" evidence="7">
    <location>
        <begin position="208"/>
        <end position="221"/>
    </location>
</feature>
<protein>
    <recommendedName>
        <fullName evidence="8">Zn(2)-C6 fungal-type domain-containing protein</fullName>
    </recommendedName>
</protein>
<dbReference type="CDD" id="cd00067">
    <property type="entry name" value="GAL4"/>
    <property type="match status" value="1"/>
</dbReference>
<proteinExistence type="predicted"/>
<dbReference type="Pfam" id="PF08493">
    <property type="entry name" value="AflR"/>
    <property type="match status" value="1"/>
</dbReference>
<dbReference type="Gene3D" id="4.10.240.10">
    <property type="entry name" value="Zn(2)-C6 fungal-type DNA-binding domain"/>
    <property type="match status" value="1"/>
</dbReference>
<evidence type="ECO:0000259" key="8">
    <source>
        <dbReference type="PROSITE" id="PS50048"/>
    </source>
</evidence>
<dbReference type="PROSITE" id="PS50048">
    <property type="entry name" value="ZN2_CY6_FUNGAL_2"/>
    <property type="match status" value="1"/>
</dbReference>
<dbReference type="Pfam" id="PF00172">
    <property type="entry name" value="Zn_clus"/>
    <property type="match status" value="1"/>
</dbReference>
<dbReference type="InterPro" id="IPR001138">
    <property type="entry name" value="Zn2Cys6_DnaBD"/>
</dbReference>
<dbReference type="GO" id="GO:0008270">
    <property type="term" value="F:zinc ion binding"/>
    <property type="evidence" value="ECO:0007669"/>
    <property type="project" value="InterPro"/>
</dbReference>
<dbReference type="SUPFAM" id="SSF57701">
    <property type="entry name" value="Zn2/Cys6 DNA-binding domain"/>
    <property type="match status" value="1"/>
</dbReference>
<keyword evidence="6" id="KW-0539">Nucleus</keyword>
<feature type="region of interest" description="Disordered" evidence="7">
    <location>
        <begin position="187"/>
        <end position="222"/>
    </location>
</feature>
<evidence type="ECO:0000313" key="9">
    <source>
        <dbReference type="EMBL" id="KAF2869624.1"/>
    </source>
</evidence>
<dbReference type="AlphaFoldDB" id="A0A7C8MHJ4"/>
<evidence type="ECO:0000256" key="7">
    <source>
        <dbReference type="SAM" id="MobiDB-lite"/>
    </source>
</evidence>
<dbReference type="PROSITE" id="PS00463">
    <property type="entry name" value="ZN2_CY6_FUNGAL_1"/>
    <property type="match status" value="1"/>
</dbReference>
<evidence type="ECO:0000256" key="5">
    <source>
        <dbReference type="ARBA" id="ARBA00023163"/>
    </source>
</evidence>
<keyword evidence="10" id="KW-1185">Reference proteome</keyword>
<dbReference type="InterPro" id="IPR051711">
    <property type="entry name" value="Stress_Response_Reg"/>
</dbReference>
<dbReference type="GO" id="GO:0005634">
    <property type="term" value="C:nucleus"/>
    <property type="evidence" value="ECO:0007669"/>
    <property type="project" value="UniProtKB-SubCell"/>
</dbReference>
<dbReference type="SMART" id="SM00066">
    <property type="entry name" value="GAL4"/>
    <property type="match status" value="1"/>
</dbReference>
<dbReference type="GO" id="GO:0000981">
    <property type="term" value="F:DNA-binding transcription factor activity, RNA polymerase II-specific"/>
    <property type="evidence" value="ECO:0007669"/>
    <property type="project" value="InterPro"/>
</dbReference>
<keyword evidence="2" id="KW-0479">Metal-binding</keyword>
<sequence>MPASALESASLISGRKPRQIESATVGTGSTGTKKLRAACDACHNAKIKCSGGGVMCAKCIKDKVQCRYSYRGNIGKPKGSLNKKTLERMSKAAQRPAHVISPISPVSQDRVPLPGTPTASTHDIASLRSANEGLSAFTTNYVGQMDVEQDDVDIFGQFDLAEMPLFGSMESDSQSLGIDALQPTFSSADVLPTPPSLQLDLATHEPSNENDDESDDDGLDDGEGKLEIFELLANIFTEPYRGSPASSRSRRNDSHHQLIDHNPIFARQSHAPVFSAAPTTRSSIQCGCFQTLSELLCQVRSLGANDFPVELDVVLSQCQPMLAAISRFLQCSFCCSDPQVFLQATMILQTVFQHYESLIHPSGISCQQLDIRIGNYNVPHGTGSTVKMLIVTVEMGHAKKLLDALKRRVEMLPARGLQTEFLKGQTQSLIQALQGMAEKLRIPNFSSLEQ</sequence>